<dbReference type="REBASE" id="722027">
    <property type="entry name" value="S1.GanBJF12ORF12720P"/>
</dbReference>
<sequence>MTRYRQGVVYGQWRIHEKDFLKLSIIRPALPEQQKIGNLFKQLDRLITLHKRKWDDVILLKKALLQKMFPKNGSDFPEIRFPEFTDAWEKCKLGEIATINPKSTLPQTFNYVDLESVVGTEMRSYKIEKLYSAPSRAQRLAKYGDIFYQTVRPYQKNNYLFELDDENYVFSTGYAQIRSKIYPYFLFTLIQNDRFVNEVLDNCTGTSYPAINAIDLKNITIFISNNPTEQQKIGNLFKQLDRLITLHKRQHEHYQLLKKALLQQMFV</sequence>
<dbReference type="GO" id="GO:0016787">
    <property type="term" value="F:hydrolase activity"/>
    <property type="evidence" value="ECO:0007669"/>
    <property type="project" value="UniProtKB-KW"/>
</dbReference>
<protein>
    <submittedName>
        <fullName evidence="5">Restriction endonuclease subunit S</fullName>
        <ecNumber evidence="5">3.1.21.-</ecNumber>
    </submittedName>
</protein>
<gene>
    <name evidence="5" type="ORF">QP018_12725</name>
</gene>
<proteinExistence type="inferred from homology"/>
<dbReference type="EMBL" id="CP126975">
    <property type="protein sequence ID" value="WIM79578.1"/>
    <property type="molecule type" value="Genomic_DNA"/>
</dbReference>
<feature type="domain" description="Type I restriction modification DNA specificity" evidence="4">
    <location>
        <begin position="87"/>
        <end position="250"/>
    </location>
</feature>
<dbReference type="GO" id="GO:0009307">
    <property type="term" value="P:DNA restriction-modification system"/>
    <property type="evidence" value="ECO:0007669"/>
    <property type="project" value="UniProtKB-KW"/>
</dbReference>
<evidence type="ECO:0000256" key="1">
    <source>
        <dbReference type="ARBA" id="ARBA00010923"/>
    </source>
</evidence>
<evidence type="ECO:0000256" key="3">
    <source>
        <dbReference type="ARBA" id="ARBA00023125"/>
    </source>
</evidence>
<dbReference type="Pfam" id="PF01420">
    <property type="entry name" value="Methylase_S"/>
    <property type="match status" value="1"/>
</dbReference>
<organism evidence="5 6">
    <name type="scientific">Gallibacterium anatis</name>
    <dbReference type="NCBI Taxonomy" id="750"/>
    <lineage>
        <taxon>Bacteria</taxon>
        <taxon>Pseudomonadati</taxon>
        <taxon>Pseudomonadota</taxon>
        <taxon>Gammaproteobacteria</taxon>
        <taxon>Pasteurellales</taxon>
        <taxon>Pasteurellaceae</taxon>
        <taxon>Gallibacterium</taxon>
    </lineage>
</organism>
<dbReference type="InterPro" id="IPR044946">
    <property type="entry name" value="Restrct_endonuc_typeI_TRD_sf"/>
</dbReference>
<evidence type="ECO:0000259" key="4">
    <source>
        <dbReference type="Pfam" id="PF01420"/>
    </source>
</evidence>
<keyword evidence="2" id="KW-0680">Restriction system</keyword>
<dbReference type="InterPro" id="IPR052021">
    <property type="entry name" value="Type-I_RS_S_subunit"/>
</dbReference>
<accession>A0AAX3XF41</accession>
<dbReference type="Gene3D" id="3.90.220.20">
    <property type="entry name" value="DNA methylase specificity domains"/>
    <property type="match status" value="3"/>
</dbReference>
<dbReference type="SUPFAM" id="SSF116734">
    <property type="entry name" value="DNA methylase specificity domain"/>
    <property type="match status" value="2"/>
</dbReference>
<name>A0AAX3XF41_9PAST</name>
<dbReference type="RefSeq" id="WP_285090928.1">
    <property type="nucleotide sequence ID" value="NZ_CP126975.1"/>
</dbReference>
<dbReference type="Proteomes" id="UP001226750">
    <property type="component" value="Chromosome"/>
</dbReference>
<evidence type="ECO:0000313" key="5">
    <source>
        <dbReference type="EMBL" id="WIM79578.1"/>
    </source>
</evidence>
<evidence type="ECO:0000256" key="2">
    <source>
        <dbReference type="ARBA" id="ARBA00022747"/>
    </source>
</evidence>
<comment type="similarity">
    <text evidence="1">Belongs to the type-I restriction system S methylase family.</text>
</comment>
<dbReference type="GO" id="GO:0004519">
    <property type="term" value="F:endonuclease activity"/>
    <property type="evidence" value="ECO:0007669"/>
    <property type="project" value="UniProtKB-KW"/>
</dbReference>
<keyword evidence="5" id="KW-0378">Hydrolase</keyword>
<dbReference type="GO" id="GO:0003677">
    <property type="term" value="F:DNA binding"/>
    <property type="evidence" value="ECO:0007669"/>
    <property type="project" value="UniProtKB-KW"/>
</dbReference>
<keyword evidence="5" id="KW-0255">Endonuclease</keyword>
<dbReference type="EC" id="3.1.21.-" evidence="5"/>
<dbReference type="AlphaFoldDB" id="A0AAX3XF41"/>
<keyword evidence="3" id="KW-0238">DNA-binding</keyword>
<reference evidence="5 6" key="1">
    <citation type="submission" date="2023-06" db="EMBL/GenBank/DDBJ databases">
        <title>Complete Genome Sequence of Gallibacterium anatis Strain BJF12, Isolated from a chicken with diarrhea.</title>
        <authorList>
            <person name="Guo F."/>
            <person name="Bu W."/>
            <person name="Xu F."/>
            <person name="Wen T."/>
        </authorList>
    </citation>
    <scope>NUCLEOTIDE SEQUENCE [LARGE SCALE GENOMIC DNA]</scope>
    <source>
        <strain evidence="5 6">BJF12</strain>
    </source>
</reference>
<keyword evidence="6" id="KW-1185">Reference proteome</keyword>
<evidence type="ECO:0000313" key="6">
    <source>
        <dbReference type="Proteomes" id="UP001226750"/>
    </source>
</evidence>
<dbReference type="InterPro" id="IPR000055">
    <property type="entry name" value="Restrct_endonuc_typeI_TRD"/>
</dbReference>
<keyword evidence="5" id="KW-0540">Nuclease</keyword>
<dbReference type="PANTHER" id="PTHR30408:SF13">
    <property type="entry name" value="TYPE I RESTRICTION ENZYME HINDI SPECIFICITY SUBUNIT"/>
    <property type="match status" value="1"/>
</dbReference>
<dbReference type="PANTHER" id="PTHR30408">
    <property type="entry name" value="TYPE-1 RESTRICTION ENZYME ECOKI SPECIFICITY PROTEIN"/>
    <property type="match status" value="1"/>
</dbReference>